<evidence type="ECO:0000256" key="2">
    <source>
        <dbReference type="ARBA" id="ARBA00001947"/>
    </source>
</evidence>
<feature type="domain" description="Peptidase M1 membrane alanine aminopeptidase" evidence="14">
    <location>
        <begin position="274"/>
        <end position="479"/>
    </location>
</feature>
<dbReference type="Pfam" id="PF17900">
    <property type="entry name" value="Peptidase_M1_N"/>
    <property type="match status" value="1"/>
</dbReference>
<protein>
    <recommendedName>
        <fullName evidence="5">Aminopeptidase N</fullName>
        <ecNumber evidence="4">3.4.11.2</ecNumber>
    </recommendedName>
</protein>
<reference evidence="16 17" key="2">
    <citation type="journal article" date="2011" name="Stand. Genomic Sci.">
        <title>Complete genome sequence of Isosphaera pallida type strain (IS1B).</title>
        <authorList>
            <consortium name="US DOE Joint Genome Institute (JGI-PGF)"/>
            <person name="Goker M."/>
            <person name="Cleland D."/>
            <person name="Saunders E."/>
            <person name="Lapidus A."/>
            <person name="Nolan M."/>
            <person name="Lucas S."/>
            <person name="Hammon N."/>
            <person name="Deshpande S."/>
            <person name="Cheng J.F."/>
            <person name="Tapia R."/>
            <person name="Han C."/>
            <person name="Goodwin L."/>
            <person name="Pitluck S."/>
            <person name="Liolios K."/>
            <person name="Pagani I."/>
            <person name="Ivanova N."/>
            <person name="Mavromatis K."/>
            <person name="Pati A."/>
            <person name="Chen A."/>
            <person name="Palaniappan K."/>
            <person name="Land M."/>
            <person name="Hauser L."/>
            <person name="Chang Y.J."/>
            <person name="Jeffries C.D."/>
            <person name="Detter J.C."/>
            <person name="Beck B."/>
            <person name="Woyke T."/>
            <person name="Bristow J."/>
            <person name="Eisen J.A."/>
            <person name="Markowitz V."/>
            <person name="Hugenholtz P."/>
            <person name="Kyrpides N.C."/>
            <person name="Klenk H.P."/>
        </authorList>
    </citation>
    <scope>NUCLEOTIDE SEQUENCE [LARGE SCALE GENOMIC DNA]</scope>
    <source>
        <strain evidence="17">ATCC 43644 / DSM 9630 / IS1B</strain>
    </source>
</reference>
<dbReference type="InterPro" id="IPR001930">
    <property type="entry name" value="Peptidase_M1"/>
</dbReference>
<dbReference type="KEGG" id="ipa:Isop_1379"/>
<evidence type="ECO:0000313" key="17">
    <source>
        <dbReference type="Proteomes" id="UP000008631"/>
    </source>
</evidence>
<dbReference type="Pfam" id="PF01433">
    <property type="entry name" value="Peptidase_M1"/>
    <property type="match status" value="1"/>
</dbReference>
<dbReference type="SUPFAM" id="SSF48371">
    <property type="entry name" value="ARM repeat"/>
    <property type="match status" value="1"/>
</dbReference>
<dbReference type="InterPro" id="IPR027268">
    <property type="entry name" value="Peptidase_M4/M1_CTD_sf"/>
</dbReference>
<dbReference type="AlphaFoldDB" id="E8QXC3"/>
<feature type="chain" id="PRO_5003226306" description="Aminopeptidase N" evidence="13">
    <location>
        <begin position="38"/>
        <end position="875"/>
    </location>
</feature>
<sequence length="875" mass="98297">MRSPAKHDFTRWGVALKPRLLLAMAFATLGALSSALAQEAVVAPPGSDWPYDVRHLVINLTVDLEDKKVEGSITHVLTPTRPGQETLELDCGAAVTVNGVVETTRPDQPALKFQHDQNAQRLRIDLGRVVEPGDSLAVRIDYVARPNRKGLFFIEPTAKNPDLPRMVWSQGQPQDNRQWLPSHDFPNDLATTEMIVTVKQPNFVLSNGILTRTVANPDGTTTYHWLMRQPHVGYLITLVVGEFNVFADRHGNLPVDYYVLKTVDEATTRAVLGRTPAMIAYFERMLGVTFPYDKYAQVCLPEFTMLGMENASATSLADSILVDPIARLEKDSDDLIAHELAHQWFGDLLTCADWTHLWLNEGFATYAEALWAEEVSGDDGLRLTMEEKLTEYALIERFNSRPQLAQQYNDPMEVFDHVAYNKGGLTLHMMRGLIGDAAWWQAVRNHVRRHQFRNVVTADLQAAFEEASDQKLDWFFEQWTLKRGHPTLRTSYDYDPERGVVRLRVQQTQRISDEVPVFRIPTTVAISYGLDRVETLPIVIDQADQEFVLTARSEPLNVEIDPLDWVLKQNNESKPDAAWLFQLRHARSVTARLRAAAKVARMSDEPAQTALATALARESHPNARAKIVSLLNVRLPAHRAALIQAANDPNAIVRREALTELTRAPLDPVTEALCRAAWSNPHEAYGVRKTALRALARANVNDLKMLLNQGLKTPSQNDTIAIESFNLLLRQLDDPGRLALIRSIAKAESGCTRELKQAAINAFMGIARNQPQQVDELTAWLADPDPAVRLSVLNALAELKVKSALPALRQRREVEPWEELRDRIDFVERVLQGKAEAQANENEDQNHNDEDDDDPAERADNTSPLLLFETDTGAR</sequence>
<comment type="catalytic activity">
    <reaction evidence="1">
        <text>Release of an N-terminal amino acid, Xaa-|-Yaa- from a peptide, amide or arylamide. Xaa is preferably Ala, but may be most amino acids including Pro (slow action). When a terminal hydrophobic residue is followed by a prolyl residue, the two may be released as an intact Xaa-Pro dipeptide.</text>
        <dbReference type="EC" id="3.4.11.2"/>
    </reaction>
</comment>
<accession>E8QXC3</accession>
<evidence type="ECO:0000259" key="14">
    <source>
        <dbReference type="Pfam" id="PF01433"/>
    </source>
</evidence>
<keyword evidence="10" id="KW-0862">Zinc</keyword>
<evidence type="ECO:0000256" key="12">
    <source>
        <dbReference type="SAM" id="MobiDB-lite"/>
    </source>
</evidence>
<keyword evidence="11" id="KW-0482">Metalloprotease</keyword>
<feature type="signal peptide" evidence="13">
    <location>
        <begin position="1"/>
        <end position="37"/>
    </location>
</feature>
<dbReference type="SUPFAM" id="SSF55486">
    <property type="entry name" value="Metalloproteases ('zincins'), catalytic domain"/>
    <property type="match status" value="1"/>
</dbReference>
<dbReference type="InterPro" id="IPR045357">
    <property type="entry name" value="Aminopeptidase_N-like_N"/>
</dbReference>
<dbReference type="GO" id="GO:0008270">
    <property type="term" value="F:zinc ion binding"/>
    <property type="evidence" value="ECO:0007669"/>
    <property type="project" value="InterPro"/>
</dbReference>
<evidence type="ECO:0000259" key="15">
    <source>
        <dbReference type="Pfam" id="PF17900"/>
    </source>
</evidence>
<dbReference type="CDD" id="cd09603">
    <property type="entry name" value="M1_APN_like"/>
    <property type="match status" value="1"/>
</dbReference>
<dbReference type="eggNOG" id="COG1413">
    <property type="taxonomic scope" value="Bacteria"/>
</dbReference>
<dbReference type="Proteomes" id="UP000008631">
    <property type="component" value="Chromosome"/>
</dbReference>
<keyword evidence="17" id="KW-1185">Reference proteome</keyword>
<evidence type="ECO:0000256" key="5">
    <source>
        <dbReference type="ARBA" id="ARBA00015611"/>
    </source>
</evidence>
<dbReference type="InterPro" id="IPR042097">
    <property type="entry name" value="Aminopeptidase_N-like_N_sf"/>
</dbReference>
<evidence type="ECO:0000256" key="1">
    <source>
        <dbReference type="ARBA" id="ARBA00000098"/>
    </source>
</evidence>
<evidence type="ECO:0000256" key="6">
    <source>
        <dbReference type="ARBA" id="ARBA00022438"/>
    </source>
</evidence>
<keyword evidence="7" id="KW-0645">Protease</keyword>
<evidence type="ECO:0000256" key="3">
    <source>
        <dbReference type="ARBA" id="ARBA00010136"/>
    </source>
</evidence>
<dbReference type="PRINTS" id="PR00756">
    <property type="entry name" value="ALADIPTASE"/>
</dbReference>
<dbReference type="EC" id="3.4.11.2" evidence="4"/>
<comment type="similarity">
    <text evidence="3">Belongs to the peptidase M1 family.</text>
</comment>
<dbReference type="eggNOG" id="COG0308">
    <property type="taxonomic scope" value="Bacteria"/>
</dbReference>
<dbReference type="OrthoDB" id="9814383at2"/>
<keyword evidence="13" id="KW-0732">Signal</keyword>
<dbReference type="GO" id="GO:0016285">
    <property type="term" value="F:alanyl aminopeptidase activity"/>
    <property type="evidence" value="ECO:0007669"/>
    <property type="project" value="UniProtKB-EC"/>
</dbReference>
<dbReference type="InParanoid" id="E8QXC3"/>
<dbReference type="SUPFAM" id="SSF63737">
    <property type="entry name" value="Leukotriene A4 hydrolase N-terminal domain"/>
    <property type="match status" value="1"/>
</dbReference>
<dbReference type="InterPro" id="IPR014782">
    <property type="entry name" value="Peptidase_M1_dom"/>
</dbReference>
<dbReference type="GO" id="GO:0043171">
    <property type="term" value="P:peptide catabolic process"/>
    <property type="evidence" value="ECO:0007669"/>
    <property type="project" value="TreeGrafter"/>
</dbReference>
<dbReference type="Pfam" id="PF13646">
    <property type="entry name" value="HEAT_2"/>
    <property type="match status" value="1"/>
</dbReference>
<gene>
    <name evidence="16" type="ordered locus">Isop_1379</name>
</gene>
<name>E8QXC3_ISOPI</name>
<keyword evidence="6 16" id="KW-0031">Aminopeptidase</keyword>
<evidence type="ECO:0000256" key="10">
    <source>
        <dbReference type="ARBA" id="ARBA00022833"/>
    </source>
</evidence>
<dbReference type="STRING" id="575540.Isop_1379"/>
<dbReference type="Gene3D" id="1.25.10.10">
    <property type="entry name" value="Leucine-rich Repeat Variant"/>
    <property type="match status" value="2"/>
</dbReference>
<keyword evidence="8" id="KW-0479">Metal-binding</keyword>
<dbReference type="PANTHER" id="PTHR11533:SF174">
    <property type="entry name" value="PUROMYCIN-SENSITIVE AMINOPEPTIDASE-RELATED"/>
    <property type="match status" value="1"/>
</dbReference>
<dbReference type="GO" id="GO:0070006">
    <property type="term" value="F:metalloaminopeptidase activity"/>
    <property type="evidence" value="ECO:0007669"/>
    <property type="project" value="TreeGrafter"/>
</dbReference>
<dbReference type="GO" id="GO:0005737">
    <property type="term" value="C:cytoplasm"/>
    <property type="evidence" value="ECO:0007669"/>
    <property type="project" value="TreeGrafter"/>
</dbReference>
<comment type="cofactor">
    <cofactor evidence="2">
        <name>Zn(2+)</name>
        <dbReference type="ChEBI" id="CHEBI:29105"/>
    </cofactor>
</comment>
<evidence type="ECO:0000313" key="16">
    <source>
        <dbReference type="EMBL" id="ADV61964.1"/>
    </source>
</evidence>
<evidence type="ECO:0000256" key="8">
    <source>
        <dbReference type="ARBA" id="ARBA00022723"/>
    </source>
</evidence>
<evidence type="ECO:0000256" key="9">
    <source>
        <dbReference type="ARBA" id="ARBA00022801"/>
    </source>
</evidence>
<dbReference type="InterPro" id="IPR016024">
    <property type="entry name" value="ARM-type_fold"/>
</dbReference>
<dbReference type="Gene3D" id="2.60.40.1730">
    <property type="entry name" value="tricorn interacting facor f3 domain"/>
    <property type="match status" value="1"/>
</dbReference>
<evidence type="ECO:0000256" key="4">
    <source>
        <dbReference type="ARBA" id="ARBA00012564"/>
    </source>
</evidence>
<feature type="region of interest" description="Disordered" evidence="12">
    <location>
        <begin position="834"/>
        <end position="875"/>
    </location>
</feature>
<dbReference type="HOGENOM" id="CLU_014298_0_1_0"/>
<dbReference type="InterPro" id="IPR050344">
    <property type="entry name" value="Peptidase_M1_aminopeptidases"/>
</dbReference>
<dbReference type="InterPro" id="IPR011989">
    <property type="entry name" value="ARM-like"/>
</dbReference>
<reference key="1">
    <citation type="submission" date="2010-11" db="EMBL/GenBank/DDBJ databases">
        <title>The complete sequence of chromosome of Isophaera pallida ATCC 43644.</title>
        <authorList>
            <consortium name="US DOE Joint Genome Institute (JGI-PGF)"/>
            <person name="Lucas S."/>
            <person name="Copeland A."/>
            <person name="Lapidus A."/>
            <person name="Bruce D."/>
            <person name="Goodwin L."/>
            <person name="Pitluck S."/>
            <person name="Kyrpides N."/>
            <person name="Mavromatis K."/>
            <person name="Pagani I."/>
            <person name="Ivanova N."/>
            <person name="Saunders E."/>
            <person name="Brettin T."/>
            <person name="Detter J.C."/>
            <person name="Han C."/>
            <person name="Tapia R."/>
            <person name="Land M."/>
            <person name="Hauser L."/>
            <person name="Markowitz V."/>
            <person name="Cheng J.-F."/>
            <person name="Hugenholtz P."/>
            <person name="Woyke T."/>
            <person name="Wu D."/>
            <person name="Eisen J.A."/>
        </authorList>
    </citation>
    <scope>NUCLEOTIDE SEQUENCE</scope>
    <source>
        <strain>ATCC 43644</strain>
    </source>
</reference>
<organism evidence="16 17">
    <name type="scientific">Isosphaera pallida (strain ATCC 43644 / DSM 9630 / IS1B)</name>
    <dbReference type="NCBI Taxonomy" id="575540"/>
    <lineage>
        <taxon>Bacteria</taxon>
        <taxon>Pseudomonadati</taxon>
        <taxon>Planctomycetota</taxon>
        <taxon>Planctomycetia</taxon>
        <taxon>Isosphaerales</taxon>
        <taxon>Isosphaeraceae</taxon>
        <taxon>Isosphaera</taxon>
    </lineage>
</organism>
<feature type="domain" description="Aminopeptidase N-like N-terminal" evidence="15">
    <location>
        <begin position="58"/>
        <end position="235"/>
    </location>
</feature>
<dbReference type="PANTHER" id="PTHR11533">
    <property type="entry name" value="PROTEASE M1 ZINC METALLOPROTEASE"/>
    <property type="match status" value="1"/>
</dbReference>
<dbReference type="GO" id="GO:0005615">
    <property type="term" value="C:extracellular space"/>
    <property type="evidence" value="ECO:0007669"/>
    <property type="project" value="TreeGrafter"/>
</dbReference>
<evidence type="ECO:0000256" key="13">
    <source>
        <dbReference type="SAM" id="SignalP"/>
    </source>
</evidence>
<dbReference type="Gene3D" id="1.10.390.10">
    <property type="entry name" value="Neutral Protease Domain 2"/>
    <property type="match status" value="1"/>
</dbReference>
<proteinExistence type="inferred from homology"/>
<keyword evidence="9" id="KW-0378">Hydrolase</keyword>
<evidence type="ECO:0000256" key="11">
    <source>
        <dbReference type="ARBA" id="ARBA00023049"/>
    </source>
</evidence>
<dbReference type="RefSeq" id="WP_013564252.1">
    <property type="nucleotide sequence ID" value="NC_014962.1"/>
</dbReference>
<dbReference type="FunCoup" id="E8QXC3">
    <property type="interactions" value="254"/>
</dbReference>
<evidence type="ECO:0000256" key="7">
    <source>
        <dbReference type="ARBA" id="ARBA00022670"/>
    </source>
</evidence>
<dbReference type="GO" id="GO:0016020">
    <property type="term" value="C:membrane"/>
    <property type="evidence" value="ECO:0007669"/>
    <property type="project" value="TreeGrafter"/>
</dbReference>
<dbReference type="GO" id="GO:0042277">
    <property type="term" value="F:peptide binding"/>
    <property type="evidence" value="ECO:0007669"/>
    <property type="project" value="TreeGrafter"/>
</dbReference>
<dbReference type="EMBL" id="CP002353">
    <property type="protein sequence ID" value="ADV61964.1"/>
    <property type="molecule type" value="Genomic_DNA"/>
</dbReference>
<dbReference type="GO" id="GO:0006508">
    <property type="term" value="P:proteolysis"/>
    <property type="evidence" value="ECO:0007669"/>
    <property type="project" value="UniProtKB-KW"/>
</dbReference>